<evidence type="ECO:0000256" key="2">
    <source>
        <dbReference type="ARBA" id="ARBA00006024"/>
    </source>
</evidence>
<dbReference type="InterPro" id="IPR059000">
    <property type="entry name" value="ATPase_P-type_domA"/>
</dbReference>
<evidence type="ECO:0000256" key="10">
    <source>
        <dbReference type="ARBA" id="ARBA00023065"/>
    </source>
</evidence>
<keyword evidence="7" id="KW-0460">Magnesium</keyword>
<feature type="transmembrane region" description="Helical" evidence="12">
    <location>
        <begin position="612"/>
        <end position="629"/>
    </location>
</feature>
<evidence type="ECO:0000256" key="1">
    <source>
        <dbReference type="ARBA" id="ARBA00004651"/>
    </source>
</evidence>
<evidence type="ECO:0000256" key="11">
    <source>
        <dbReference type="ARBA" id="ARBA00023136"/>
    </source>
</evidence>
<dbReference type="Gene3D" id="2.70.150.10">
    <property type="entry name" value="Calcium-transporting ATPase, cytoplasmic transduction domain A"/>
    <property type="match status" value="1"/>
</dbReference>
<keyword evidence="5 12" id="KW-0547">Nucleotide-binding</keyword>
<protein>
    <submittedName>
        <fullName evidence="15">Heavy metal translocating P-type ATPase</fullName>
    </submittedName>
</protein>
<dbReference type="SFLD" id="SFLDG00002">
    <property type="entry name" value="C1.7:_P-type_atpase_like"/>
    <property type="match status" value="1"/>
</dbReference>
<keyword evidence="3 12" id="KW-0812">Transmembrane</keyword>
<evidence type="ECO:0000256" key="9">
    <source>
        <dbReference type="ARBA" id="ARBA00022989"/>
    </source>
</evidence>
<evidence type="ECO:0000259" key="14">
    <source>
        <dbReference type="Pfam" id="PF00122"/>
    </source>
</evidence>
<dbReference type="Proteomes" id="UP000824063">
    <property type="component" value="Unassembled WGS sequence"/>
</dbReference>
<feature type="transmembrane region" description="Helical" evidence="12">
    <location>
        <begin position="635"/>
        <end position="656"/>
    </location>
</feature>
<dbReference type="Pfam" id="PF00702">
    <property type="entry name" value="Hydrolase"/>
    <property type="match status" value="1"/>
</dbReference>
<dbReference type="SUPFAM" id="SSF81653">
    <property type="entry name" value="Calcium ATPase, transduction domain A"/>
    <property type="match status" value="1"/>
</dbReference>
<comment type="similarity">
    <text evidence="2 12">Belongs to the cation transport ATPase (P-type) (TC 3.A.3) family. Type IB subfamily.</text>
</comment>
<dbReference type="InterPro" id="IPR008250">
    <property type="entry name" value="ATPase_P-typ_transduc_dom_A_sf"/>
</dbReference>
<name>A0A9D2F591_9ENTE</name>
<feature type="transmembrane region" description="Helical" evidence="12">
    <location>
        <begin position="47"/>
        <end position="66"/>
    </location>
</feature>
<dbReference type="GO" id="GO:0016887">
    <property type="term" value="F:ATP hydrolysis activity"/>
    <property type="evidence" value="ECO:0007669"/>
    <property type="project" value="InterPro"/>
</dbReference>
<keyword evidence="6 12" id="KW-0067">ATP-binding</keyword>
<dbReference type="PANTHER" id="PTHR43079:SF1">
    <property type="entry name" value="CADMIUM_ZINC-TRANSPORTING ATPASE HMA1, CHLOROPLASTIC-RELATED"/>
    <property type="match status" value="1"/>
</dbReference>
<evidence type="ECO:0000256" key="4">
    <source>
        <dbReference type="ARBA" id="ARBA00022723"/>
    </source>
</evidence>
<comment type="subcellular location">
    <subcellularLocation>
        <location evidence="1">Cell membrane</location>
        <topology evidence="1">Multi-pass membrane protein</topology>
    </subcellularLocation>
</comment>
<evidence type="ECO:0000256" key="5">
    <source>
        <dbReference type="ARBA" id="ARBA00022741"/>
    </source>
</evidence>
<evidence type="ECO:0000256" key="6">
    <source>
        <dbReference type="ARBA" id="ARBA00022840"/>
    </source>
</evidence>
<evidence type="ECO:0000313" key="16">
    <source>
        <dbReference type="Proteomes" id="UP000824063"/>
    </source>
</evidence>
<comment type="caution">
    <text evidence="15">The sequence shown here is derived from an EMBL/GenBank/DDBJ whole genome shotgun (WGS) entry which is preliminary data.</text>
</comment>
<dbReference type="FunFam" id="2.70.150.10:FF:000002">
    <property type="entry name" value="Copper-transporting ATPase 1, putative"/>
    <property type="match status" value="1"/>
</dbReference>
<evidence type="ECO:0000313" key="15">
    <source>
        <dbReference type="EMBL" id="HIZ52670.1"/>
    </source>
</evidence>
<gene>
    <name evidence="15" type="ORF">IAA20_01840</name>
</gene>
<dbReference type="AlphaFoldDB" id="A0A9D2F591"/>
<dbReference type="PROSITE" id="PS01229">
    <property type="entry name" value="COF_2"/>
    <property type="match status" value="1"/>
</dbReference>
<feature type="transmembrane region" description="Helical" evidence="12">
    <location>
        <begin position="310"/>
        <end position="330"/>
    </location>
</feature>
<keyword evidence="11 12" id="KW-0472">Membrane</keyword>
<feature type="transmembrane region" description="Helical" evidence="12">
    <location>
        <begin position="278"/>
        <end position="298"/>
    </location>
</feature>
<evidence type="ECO:0000256" key="7">
    <source>
        <dbReference type="ARBA" id="ARBA00022842"/>
    </source>
</evidence>
<evidence type="ECO:0000256" key="3">
    <source>
        <dbReference type="ARBA" id="ARBA00022692"/>
    </source>
</evidence>
<dbReference type="GO" id="GO:0019829">
    <property type="term" value="F:ATPase-coupled monoatomic cation transmembrane transporter activity"/>
    <property type="evidence" value="ECO:0007669"/>
    <property type="project" value="InterPro"/>
</dbReference>
<dbReference type="InterPro" id="IPR023298">
    <property type="entry name" value="ATPase_P-typ_TM_dom_sf"/>
</dbReference>
<dbReference type="PRINTS" id="PR00119">
    <property type="entry name" value="CATATPASE"/>
</dbReference>
<dbReference type="NCBIfam" id="TIGR01494">
    <property type="entry name" value="ATPase_P-type"/>
    <property type="match status" value="1"/>
</dbReference>
<dbReference type="InterPro" id="IPR027256">
    <property type="entry name" value="P-typ_ATPase_IB"/>
</dbReference>
<feature type="domain" description="P-type ATPase A" evidence="14">
    <location>
        <begin position="157"/>
        <end position="258"/>
    </location>
</feature>
<dbReference type="SFLD" id="SFLDS00003">
    <property type="entry name" value="Haloacid_Dehalogenase"/>
    <property type="match status" value="1"/>
</dbReference>
<dbReference type="SUPFAM" id="SSF56784">
    <property type="entry name" value="HAD-like"/>
    <property type="match status" value="1"/>
</dbReference>
<dbReference type="InterPro" id="IPR051949">
    <property type="entry name" value="Cation_Transport_ATPase"/>
</dbReference>
<dbReference type="SFLD" id="SFLDF00027">
    <property type="entry name" value="p-type_atpase"/>
    <property type="match status" value="1"/>
</dbReference>
<dbReference type="Pfam" id="PF00122">
    <property type="entry name" value="E1-E2_ATPase"/>
    <property type="match status" value="1"/>
</dbReference>
<reference evidence="15" key="1">
    <citation type="journal article" date="2021" name="PeerJ">
        <title>Extensive microbial diversity within the chicken gut microbiome revealed by metagenomics and culture.</title>
        <authorList>
            <person name="Gilroy R."/>
            <person name="Ravi A."/>
            <person name="Getino M."/>
            <person name="Pursley I."/>
            <person name="Horton D.L."/>
            <person name="Alikhan N.F."/>
            <person name="Baker D."/>
            <person name="Gharbi K."/>
            <person name="Hall N."/>
            <person name="Watson M."/>
            <person name="Adriaenssens E.M."/>
            <person name="Foster-Nyarko E."/>
            <person name="Jarju S."/>
            <person name="Secka A."/>
            <person name="Antonio M."/>
            <person name="Oren A."/>
            <person name="Chaudhuri R.R."/>
            <person name="La Ragione R."/>
            <person name="Hildebrand F."/>
            <person name="Pallen M.J."/>
        </authorList>
    </citation>
    <scope>NUCLEOTIDE SEQUENCE</scope>
    <source>
        <strain evidence="15">CHK172-16539</strain>
    </source>
</reference>
<dbReference type="GO" id="GO:0046872">
    <property type="term" value="F:metal ion binding"/>
    <property type="evidence" value="ECO:0007669"/>
    <property type="project" value="UniProtKB-KW"/>
</dbReference>
<dbReference type="SUPFAM" id="SSF81665">
    <property type="entry name" value="Calcium ATPase, transmembrane domain M"/>
    <property type="match status" value="1"/>
</dbReference>
<dbReference type="Gene3D" id="3.40.1110.10">
    <property type="entry name" value="Calcium-transporting ATPase, cytoplasmic domain N"/>
    <property type="match status" value="1"/>
</dbReference>
<dbReference type="CDD" id="cd07551">
    <property type="entry name" value="P-type_ATPase_HM_ZosA_PfeT-like"/>
    <property type="match status" value="1"/>
</dbReference>
<accession>A0A9D2F591</accession>
<dbReference type="Gene3D" id="3.40.50.1000">
    <property type="entry name" value="HAD superfamily/HAD-like"/>
    <property type="match status" value="1"/>
</dbReference>
<evidence type="ECO:0000256" key="8">
    <source>
        <dbReference type="ARBA" id="ARBA00022967"/>
    </source>
</evidence>
<dbReference type="NCBIfam" id="TIGR01525">
    <property type="entry name" value="ATPase-IB_hvy"/>
    <property type="match status" value="1"/>
</dbReference>
<dbReference type="InterPro" id="IPR023299">
    <property type="entry name" value="ATPase_P-typ_cyto_dom_N"/>
</dbReference>
<dbReference type="PROSITE" id="PS00154">
    <property type="entry name" value="ATPASE_E1_E2"/>
    <property type="match status" value="1"/>
</dbReference>
<dbReference type="PANTHER" id="PTHR43079">
    <property type="entry name" value="PROBABLE CADMIUM/ZINC-TRANSPORTING ATPASE HMA1"/>
    <property type="match status" value="1"/>
</dbReference>
<sequence length="660" mass="71889">MLPESKHQQSNTIEKQKHHNCSHQHEHEHGQVASSCGHNHNHGKSPVVLYLIGLAVYLIALFLPTSTFITNLLMLVSMITAGYHVILEGIGATIADSLRLKKLWPNVHVLMTLAAIGAAIIGDYDEGALLILIFAGAHFLEDYAENRSKREITSLLKMNPTQARLMKENGEVTLVAVETLEIGDQLQILPGDQIPTDGVIVTGGSLLNESSINGESMPVEKLVGDEVYGSTINGNGTLTMKVTKDSTETVFAKILSLVDQSQRNLSPTATKIKKIEPLYVNSVLALVPLFILAGVFLFDWGWYISFYRGMVLMISASPCALAASAIPATLSGISNLAKRGVLFKGGTYLANLAEIKAVAFDKTGTLTQGNPSVTDVYFVDRERTEEWIQMIVSMEKSANHPLAKAILNHFKEVQPIEIDVHNEIGKGLVATVKNNHYQIGKKDFFSNVSQDLLAQADQLMSKGKNVVFFSENEIVVGYLAMMDLPQENAKDVIDYLHQQEIQTVMITGDAQSTGEAVAKLLGIDEVKGNVLPENKYKIVEELQQKYGKTTMIGDGINDAPALVKADIGFAMGDGTDVAIDVADAVIMKNDLTRLKTAHQVSKKLDRVVMQNIVFSMLIVALLVGLNFFGKIDIGIGVLAHEGSTIVVLLNGLRLLVPVKE</sequence>
<dbReference type="InterPro" id="IPR036412">
    <property type="entry name" value="HAD-like_sf"/>
</dbReference>
<keyword evidence="9 12" id="KW-1133">Transmembrane helix</keyword>
<dbReference type="PRINTS" id="PR00120">
    <property type="entry name" value="HATPASE"/>
</dbReference>
<dbReference type="GO" id="GO:0005524">
    <property type="term" value="F:ATP binding"/>
    <property type="evidence" value="ECO:0007669"/>
    <property type="project" value="UniProtKB-UniRule"/>
</dbReference>
<feature type="region of interest" description="Disordered" evidence="13">
    <location>
        <begin position="1"/>
        <end position="37"/>
    </location>
</feature>
<evidence type="ECO:0000256" key="12">
    <source>
        <dbReference type="RuleBase" id="RU362081"/>
    </source>
</evidence>
<dbReference type="InterPro" id="IPR023214">
    <property type="entry name" value="HAD_sf"/>
</dbReference>
<organism evidence="15 16">
    <name type="scientific">Candidatus Enterococcus avicola</name>
    <dbReference type="NCBI Taxonomy" id="2838561"/>
    <lineage>
        <taxon>Bacteria</taxon>
        <taxon>Bacillati</taxon>
        <taxon>Bacillota</taxon>
        <taxon>Bacilli</taxon>
        <taxon>Lactobacillales</taxon>
        <taxon>Enterococcaceae</taxon>
        <taxon>Enterococcus</taxon>
    </lineage>
</organism>
<evidence type="ECO:0000256" key="13">
    <source>
        <dbReference type="SAM" id="MobiDB-lite"/>
    </source>
</evidence>
<dbReference type="EMBL" id="DXBN01000044">
    <property type="protein sequence ID" value="HIZ52670.1"/>
    <property type="molecule type" value="Genomic_DNA"/>
</dbReference>
<reference evidence="15" key="2">
    <citation type="submission" date="2021-04" db="EMBL/GenBank/DDBJ databases">
        <authorList>
            <person name="Gilroy R."/>
        </authorList>
    </citation>
    <scope>NUCLEOTIDE SEQUENCE</scope>
    <source>
        <strain evidence="15">CHK172-16539</strain>
    </source>
</reference>
<feature type="transmembrane region" description="Helical" evidence="12">
    <location>
        <begin position="103"/>
        <end position="121"/>
    </location>
</feature>
<keyword evidence="8" id="KW-1278">Translocase</keyword>
<dbReference type="InterPro" id="IPR044492">
    <property type="entry name" value="P_typ_ATPase_HD_dom"/>
</dbReference>
<keyword evidence="10" id="KW-0406">Ion transport</keyword>
<keyword evidence="10" id="KW-0813">Transport</keyword>
<proteinExistence type="inferred from homology"/>
<dbReference type="InterPro" id="IPR001757">
    <property type="entry name" value="P_typ_ATPase"/>
</dbReference>
<feature type="transmembrane region" description="Helical" evidence="12">
    <location>
        <begin position="72"/>
        <end position="91"/>
    </location>
</feature>
<dbReference type="GO" id="GO:0005886">
    <property type="term" value="C:plasma membrane"/>
    <property type="evidence" value="ECO:0007669"/>
    <property type="project" value="UniProtKB-SubCell"/>
</dbReference>
<keyword evidence="12" id="KW-1003">Cell membrane</keyword>
<keyword evidence="4 12" id="KW-0479">Metal-binding</keyword>
<dbReference type="InterPro" id="IPR018303">
    <property type="entry name" value="ATPase_P-typ_P_site"/>
</dbReference>